<organism evidence="2 3">
    <name type="scientific">Ferrimonas marina</name>
    <dbReference type="NCBI Taxonomy" id="299255"/>
    <lineage>
        <taxon>Bacteria</taxon>
        <taxon>Pseudomonadati</taxon>
        <taxon>Pseudomonadota</taxon>
        <taxon>Gammaproteobacteria</taxon>
        <taxon>Alteromonadales</taxon>
        <taxon>Ferrimonadaceae</taxon>
        <taxon>Ferrimonas</taxon>
    </lineage>
</organism>
<dbReference type="InterPro" id="IPR029058">
    <property type="entry name" value="AB_hydrolase_fold"/>
</dbReference>
<dbReference type="Proteomes" id="UP000184268">
    <property type="component" value="Unassembled WGS sequence"/>
</dbReference>
<name>A0A1M5VT75_9GAMM</name>
<proteinExistence type="predicted"/>
<protein>
    <recommendedName>
        <fullName evidence="4">DUF2920 family protein</fullName>
    </recommendedName>
</protein>
<dbReference type="GO" id="GO:0004252">
    <property type="term" value="F:serine-type endopeptidase activity"/>
    <property type="evidence" value="ECO:0007669"/>
    <property type="project" value="InterPro"/>
</dbReference>
<reference evidence="2 3" key="1">
    <citation type="submission" date="2016-11" db="EMBL/GenBank/DDBJ databases">
        <authorList>
            <person name="Jaros S."/>
            <person name="Januszkiewicz K."/>
            <person name="Wedrychowicz H."/>
        </authorList>
    </citation>
    <scope>NUCLEOTIDE SEQUENCE [LARGE SCALE GENOMIC DNA]</scope>
    <source>
        <strain evidence="2 3">DSM 16917</strain>
    </source>
</reference>
<dbReference type="STRING" id="299255.SAMN02745129_2959"/>
<sequence length="397" mass="43498">MNVDTLSIASNGEFELSPEATQRHCEARVFNPKPGQALVVYLPGFGADLSDYPEVFCRKVAEQHGVTSMLVEYHCYRSRPAVGAQINAEPRDLAVLSAMIQAMGGRPAGRWDQDSSLLAQLCQQQRRAVTIPATLLPPNGDYQNFGVLAALDVINAVRTVLARYQLDAEDVVLVGSSYGGYLANLATKLAPGLCRAVLDNSSWAEPNLVYLVGKELGKAEFGMKLHELIHAQLCVKSPWTLTPGLPNSLTDSRLAIRGFAAEQIQQMAQQGGTVTEYVCIHASQDGIANTACKQKMVREMQAAGFKVTLQLVSEKEVDGSYIKSFTHGLGLSMLQFFQRHYPALRVKPRLTETAQPIRYVHGDQRYCFDLEAQPIKASVEQASVEGKAMMEMEPAHA</sequence>
<dbReference type="EMBL" id="FQXG01000004">
    <property type="protein sequence ID" value="SHH78194.1"/>
    <property type="molecule type" value="Genomic_DNA"/>
</dbReference>
<dbReference type="Pfam" id="PF11144">
    <property type="entry name" value="DUF2920"/>
    <property type="match status" value="1"/>
</dbReference>
<gene>
    <name evidence="2" type="ORF">SAMN02745129_2959</name>
</gene>
<dbReference type="PROSITE" id="PS00708">
    <property type="entry name" value="PRO_ENDOPEP_SER"/>
    <property type="match status" value="1"/>
</dbReference>
<accession>A0A1M5VT75</accession>
<dbReference type="Gene3D" id="3.40.50.1820">
    <property type="entry name" value="alpha/beta hydrolase"/>
    <property type="match status" value="1"/>
</dbReference>
<dbReference type="RefSeq" id="WP_067657126.1">
    <property type="nucleotide sequence ID" value="NZ_FQXG01000004.1"/>
</dbReference>
<dbReference type="InterPro" id="IPR022605">
    <property type="entry name" value="DUF2920"/>
</dbReference>
<evidence type="ECO:0000313" key="2">
    <source>
        <dbReference type="EMBL" id="SHH78194.1"/>
    </source>
</evidence>
<dbReference type="AlphaFoldDB" id="A0A1M5VT75"/>
<keyword evidence="3" id="KW-1185">Reference proteome</keyword>
<evidence type="ECO:0008006" key="4">
    <source>
        <dbReference type="Google" id="ProtNLM"/>
    </source>
</evidence>
<dbReference type="OrthoDB" id="5613692at2"/>
<evidence type="ECO:0000313" key="3">
    <source>
        <dbReference type="Proteomes" id="UP000184268"/>
    </source>
</evidence>
<dbReference type="GO" id="GO:0006508">
    <property type="term" value="P:proteolysis"/>
    <property type="evidence" value="ECO:0007669"/>
    <property type="project" value="InterPro"/>
</dbReference>
<keyword evidence="1" id="KW-0378">Hydrolase</keyword>
<evidence type="ECO:0000256" key="1">
    <source>
        <dbReference type="ARBA" id="ARBA00022801"/>
    </source>
</evidence>
<dbReference type="SUPFAM" id="SSF53474">
    <property type="entry name" value="alpha/beta-Hydrolases"/>
    <property type="match status" value="1"/>
</dbReference>
<dbReference type="InterPro" id="IPR002471">
    <property type="entry name" value="Pept_S9_AS"/>
</dbReference>